<dbReference type="GO" id="GO:0003700">
    <property type="term" value="F:DNA-binding transcription factor activity"/>
    <property type="evidence" value="ECO:0007669"/>
    <property type="project" value="InterPro"/>
</dbReference>
<dbReference type="Gene3D" id="1.10.10.60">
    <property type="entry name" value="Homeodomain-like"/>
    <property type="match status" value="1"/>
</dbReference>
<dbReference type="SMART" id="SM00342">
    <property type="entry name" value="HTH_ARAC"/>
    <property type="match status" value="1"/>
</dbReference>
<keyword evidence="2" id="KW-0804">Transcription</keyword>
<dbReference type="CDD" id="cd03137">
    <property type="entry name" value="GATase1_AraC_1"/>
    <property type="match status" value="1"/>
</dbReference>
<evidence type="ECO:0000256" key="3">
    <source>
        <dbReference type="SAM" id="MobiDB-lite"/>
    </source>
</evidence>
<dbReference type="GO" id="GO:0043565">
    <property type="term" value="F:sequence-specific DNA binding"/>
    <property type="evidence" value="ECO:0007669"/>
    <property type="project" value="InterPro"/>
</dbReference>
<dbReference type="Pfam" id="PF12833">
    <property type="entry name" value="HTH_18"/>
    <property type="match status" value="1"/>
</dbReference>
<organism evidence="5">
    <name type="scientific">Paraconexibacter sp. AEG42_29</name>
    <dbReference type="NCBI Taxonomy" id="2997339"/>
    <lineage>
        <taxon>Bacteria</taxon>
        <taxon>Bacillati</taxon>
        <taxon>Actinomycetota</taxon>
        <taxon>Thermoleophilia</taxon>
        <taxon>Solirubrobacterales</taxon>
        <taxon>Paraconexibacteraceae</taxon>
        <taxon>Paraconexibacter</taxon>
    </lineage>
</organism>
<feature type="compositionally biased region" description="Low complexity" evidence="3">
    <location>
        <begin position="316"/>
        <end position="342"/>
    </location>
</feature>
<reference evidence="5" key="1">
    <citation type="submission" date="2022-12" db="EMBL/GenBank/DDBJ databases">
        <title>Paraconexibacter alkalitolerans sp. nov. and Baekduia alba sp. nov., isolated from soil and emended description of the genera Paraconexibacter (Chun et al., 2020) and Baekduia (An et al., 2020).</title>
        <authorList>
            <person name="Vieira S."/>
            <person name="Huber K.J."/>
            <person name="Geppert A."/>
            <person name="Wolf J."/>
            <person name="Neumann-Schaal M."/>
            <person name="Muesken M."/>
            <person name="Overmann J."/>
        </authorList>
    </citation>
    <scope>NUCLEOTIDE SEQUENCE</scope>
    <source>
        <strain evidence="5">AEG42_29</strain>
    </source>
</reference>
<dbReference type="SUPFAM" id="SSF46689">
    <property type="entry name" value="Homeodomain-like"/>
    <property type="match status" value="2"/>
</dbReference>
<dbReference type="EMBL" id="CP114014">
    <property type="protein sequence ID" value="XAY04349.1"/>
    <property type="molecule type" value="Genomic_DNA"/>
</dbReference>
<feature type="region of interest" description="Disordered" evidence="3">
    <location>
        <begin position="307"/>
        <end position="342"/>
    </location>
</feature>
<dbReference type="RefSeq" id="WP_354700890.1">
    <property type="nucleotide sequence ID" value="NZ_CP114014.1"/>
</dbReference>
<dbReference type="PROSITE" id="PS01124">
    <property type="entry name" value="HTH_ARAC_FAMILY_2"/>
    <property type="match status" value="1"/>
</dbReference>
<dbReference type="InterPro" id="IPR029062">
    <property type="entry name" value="Class_I_gatase-like"/>
</dbReference>
<dbReference type="InterPro" id="IPR009057">
    <property type="entry name" value="Homeodomain-like_sf"/>
</dbReference>
<dbReference type="PANTHER" id="PTHR43130">
    <property type="entry name" value="ARAC-FAMILY TRANSCRIPTIONAL REGULATOR"/>
    <property type="match status" value="1"/>
</dbReference>
<evidence type="ECO:0000313" key="5">
    <source>
        <dbReference type="EMBL" id="XAY04349.1"/>
    </source>
</evidence>
<evidence type="ECO:0000259" key="4">
    <source>
        <dbReference type="PROSITE" id="PS01124"/>
    </source>
</evidence>
<dbReference type="InterPro" id="IPR052158">
    <property type="entry name" value="INH-QAR"/>
</dbReference>
<sequence>MAEIRVCALALDGVISFDLGCAVQAFARGPGVDGAPAGFALTTCGERRGRVRTVDGFELRVEHGLEALRAADIVVVPGRHPHDAQPSRAVIAALRDAQDAGATLVSICIGAFVLAAAGILDGRPATTHWGFCDDFRARFPKVDLRPAVLFVDDGDVLTSAGLTAGLDLCLHIVRRETGAAAAARLAAWNVVAPHREGGQAQFIPAPARADSEDGVGPTLRWAFERLPEPLPVARLAAHAHMSERTFSRRFASEVGTTPKRWLLAQRVGLARDLLESTPLPVETVAARAGFPSAASLRIHLRRHAATSPSDYRRAFRSPPAATSSSAPTSASTSVSSRSPRSA</sequence>
<dbReference type="SUPFAM" id="SSF52317">
    <property type="entry name" value="Class I glutamine amidotransferase-like"/>
    <property type="match status" value="1"/>
</dbReference>
<dbReference type="InterPro" id="IPR002818">
    <property type="entry name" value="DJ-1/PfpI"/>
</dbReference>
<dbReference type="KEGG" id="parq:DSM112329_01182"/>
<proteinExistence type="predicted"/>
<keyword evidence="1" id="KW-0805">Transcription regulation</keyword>
<name>A0AAU7ARM2_9ACTN</name>
<gene>
    <name evidence="5" type="ORF">DSM112329_01182</name>
</gene>
<dbReference type="AlphaFoldDB" id="A0AAU7ARM2"/>
<protein>
    <recommendedName>
        <fullName evidence="4">HTH araC/xylS-type domain-containing protein</fullName>
    </recommendedName>
</protein>
<evidence type="ECO:0000256" key="2">
    <source>
        <dbReference type="ARBA" id="ARBA00023163"/>
    </source>
</evidence>
<dbReference type="Pfam" id="PF01965">
    <property type="entry name" value="DJ-1_PfpI"/>
    <property type="match status" value="1"/>
</dbReference>
<evidence type="ECO:0000256" key="1">
    <source>
        <dbReference type="ARBA" id="ARBA00023015"/>
    </source>
</evidence>
<dbReference type="Gene3D" id="3.40.50.880">
    <property type="match status" value="1"/>
</dbReference>
<dbReference type="PANTHER" id="PTHR43130:SF3">
    <property type="entry name" value="HTH-TYPE TRANSCRIPTIONAL REGULATOR RV1931C"/>
    <property type="match status" value="1"/>
</dbReference>
<accession>A0AAU7ARM2</accession>
<feature type="domain" description="HTH araC/xylS-type" evidence="4">
    <location>
        <begin position="216"/>
        <end position="314"/>
    </location>
</feature>
<dbReference type="InterPro" id="IPR018060">
    <property type="entry name" value="HTH_AraC"/>
</dbReference>